<reference evidence="2" key="1">
    <citation type="submission" date="2016-10" db="EMBL/GenBank/DDBJ databases">
        <authorList>
            <person name="Varghese N."/>
            <person name="Submissions S."/>
        </authorList>
    </citation>
    <scope>NUCLEOTIDE SEQUENCE [LARGE SCALE GENOMIC DNA]</scope>
    <source>
        <strain evidence="2">CGMCC 1.3704</strain>
    </source>
</reference>
<sequence>MAYGSSYFYKSLNGKELLFHSRPSTMKSSKCIGDEHEIKKTFFFHTDERFVGFVDLFRLFVHMGRIFFYGIHVVSRTIVKPCRLFGTFRIVERLYVEKRA</sequence>
<dbReference type="Proteomes" id="UP000183557">
    <property type="component" value="Unassembled WGS sequence"/>
</dbReference>
<evidence type="ECO:0000313" key="1">
    <source>
        <dbReference type="EMBL" id="SFJ94053.1"/>
    </source>
</evidence>
<proteinExistence type="predicted"/>
<protein>
    <submittedName>
        <fullName evidence="1">Uncharacterized protein</fullName>
    </submittedName>
</protein>
<keyword evidence="2" id="KW-1185">Reference proteome</keyword>
<name>A0A1I3VGC2_HALDA</name>
<accession>A0A1I3VGC2</accession>
<gene>
    <name evidence="1" type="ORF">SAMN04487936_105297</name>
</gene>
<evidence type="ECO:0000313" key="2">
    <source>
        <dbReference type="Proteomes" id="UP000183557"/>
    </source>
</evidence>
<organism evidence="1 2">
    <name type="scientific">Halobacillus dabanensis</name>
    <dbReference type="NCBI Taxonomy" id="240302"/>
    <lineage>
        <taxon>Bacteria</taxon>
        <taxon>Bacillati</taxon>
        <taxon>Bacillota</taxon>
        <taxon>Bacilli</taxon>
        <taxon>Bacillales</taxon>
        <taxon>Bacillaceae</taxon>
        <taxon>Halobacillus</taxon>
    </lineage>
</organism>
<dbReference type="EMBL" id="FOSB01000005">
    <property type="protein sequence ID" value="SFJ94053.1"/>
    <property type="molecule type" value="Genomic_DNA"/>
</dbReference>
<dbReference type="AlphaFoldDB" id="A0A1I3VGC2"/>